<dbReference type="EMBL" id="JXYS01000031">
    <property type="protein sequence ID" value="KJF17692.1"/>
    <property type="molecule type" value="Genomic_DNA"/>
</dbReference>
<dbReference type="RefSeq" id="WP_052605139.1">
    <property type="nucleotide sequence ID" value="NZ_JXYS01000031.1"/>
</dbReference>
<proteinExistence type="inferred from homology"/>
<dbReference type="Proteomes" id="UP000032360">
    <property type="component" value="Unassembled WGS sequence"/>
</dbReference>
<dbReference type="OrthoDB" id="517007at2"/>
<dbReference type="PRINTS" id="PR00080">
    <property type="entry name" value="SDRFAMILY"/>
</dbReference>
<accession>A0A0D8HIS8</accession>
<dbReference type="GO" id="GO:0047001">
    <property type="term" value="F:2-dehydro-3-deoxy-D-gluconate 5-dehydrogenase activity"/>
    <property type="evidence" value="ECO:0007669"/>
    <property type="project" value="UniProtKB-EC"/>
</dbReference>
<dbReference type="SUPFAM" id="SSF51735">
    <property type="entry name" value="NAD(P)-binding Rossmann-fold domains"/>
    <property type="match status" value="1"/>
</dbReference>
<evidence type="ECO:0000313" key="3">
    <source>
        <dbReference type="EMBL" id="KJF17692.1"/>
    </source>
</evidence>
<protein>
    <submittedName>
        <fullName evidence="3">2-dehydro-3-deoxy-D-gluconate 5-dehydrogenase</fullName>
        <ecNumber evidence="3">1.1.1.127</ecNumber>
    </submittedName>
</protein>
<keyword evidence="4" id="KW-1185">Reference proteome</keyword>
<dbReference type="Gene3D" id="3.40.50.720">
    <property type="entry name" value="NAD(P)-binding Rossmann-like Domain"/>
    <property type="match status" value="1"/>
</dbReference>
<dbReference type="PANTHER" id="PTHR42760">
    <property type="entry name" value="SHORT-CHAIN DEHYDROGENASES/REDUCTASES FAMILY MEMBER"/>
    <property type="match status" value="1"/>
</dbReference>
<dbReference type="InterPro" id="IPR002347">
    <property type="entry name" value="SDR_fam"/>
</dbReference>
<dbReference type="EC" id="1.1.1.127" evidence="3"/>
<comment type="caution">
    <text evidence="3">The sequence shown here is derived from an EMBL/GenBank/DDBJ whole genome shotgun (WGS) entry which is preliminary data.</text>
</comment>
<dbReference type="PROSITE" id="PS00061">
    <property type="entry name" value="ADH_SHORT"/>
    <property type="match status" value="1"/>
</dbReference>
<evidence type="ECO:0000313" key="4">
    <source>
        <dbReference type="Proteomes" id="UP000032360"/>
    </source>
</evidence>
<dbReference type="InterPro" id="IPR020904">
    <property type="entry name" value="Sc_DH/Rdtase_CS"/>
</dbReference>
<dbReference type="PRINTS" id="PR00081">
    <property type="entry name" value="GDHRDH"/>
</dbReference>
<evidence type="ECO:0000256" key="2">
    <source>
        <dbReference type="ARBA" id="ARBA00023002"/>
    </source>
</evidence>
<name>A0A0D8HIS8_9ACTN</name>
<organism evidence="3 4">
    <name type="scientific">Acidithrix ferrooxidans</name>
    <dbReference type="NCBI Taxonomy" id="1280514"/>
    <lineage>
        <taxon>Bacteria</taxon>
        <taxon>Bacillati</taxon>
        <taxon>Actinomycetota</taxon>
        <taxon>Acidimicrobiia</taxon>
        <taxon>Acidimicrobiales</taxon>
        <taxon>Acidimicrobiaceae</taxon>
        <taxon>Acidithrix</taxon>
    </lineage>
</organism>
<dbReference type="Pfam" id="PF13561">
    <property type="entry name" value="adh_short_C2"/>
    <property type="match status" value="1"/>
</dbReference>
<dbReference type="AlphaFoldDB" id="A0A0D8HIS8"/>
<dbReference type="InterPro" id="IPR036291">
    <property type="entry name" value="NAD(P)-bd_dom_sf"/>
</dbReference>
<reference evidence="3 4" key="1">
    <citation type="submission" date="2015-01" db="EMBL/GenBank/DDBJ databases">
        <title>Draft genome of the acidophilic iron oxidizer Acidithrix ferrooxidans strain Py-F3.</title>
        <authorList>
            <person name="Poehlein A."/>
            <person name="Eisen S."/>
            <person name="Schloemann M."/>
            <person name="Johnson B.D."/>
            <person name="Daniel R."/>
            <person name="Muehling M."/>
        </authorList>
    </citation>
    <scope>NUCLEOTIDE SEQUENCE [LARGE SCALE GENOMIC DNA]</scope>
    <source>
        <strain evidence="3 4">Py-F3</strain>
    </source>
</reference>
<keyword evidence="2 3" id="KW-0560">Oxidoreductase</keyword>
<evidence type="ECO:0000256" key="1">
    <source>
        <dbReference type="ARBA" id="ARBA00006484"/>
    </source>
</evidence>
<gene>
    <name evidence="3" type="primary">kduD</name>
    <name evidence="3" type="ORF">AXFE_14000</name>
</gene>
<dbReference type="FunFam" id="3.40.50.720:FF:000084">
    <property type="entry name" value="Short-chain dehydrogenase reductase"/>
    <property type="match status" value="1"/>
</dbReference>
<sequence>MTKHLPGQFGIEGKVAIVTGASSGIGARLATVLSQAGASVVLAARREERIAALSSTLQDSIHVVCDVTLDHDLENLVARTIERFGKIDICVNNAGIAEPLSALEESPAQFRRIVETNLTSVFVLSQLVAQKMIDLGGGGTIVNVASVLGLIASNSIPQASYTASKAGVVNLTRELAYQWAKHKIRVNAIAPGWFPSEMTSVMFEEGRGLSWINRNTPLGRGGNIDELDGPLLLLASDASSYITGQTLVVDGGWSLT</sequence>
<comment type="similarity">
    <text evidence="1">Belongs to the short-chain dehydrogenases/reductases (SDR) family.</text>
</comment>
<dbReference type="STRING" id="1280514.AXFE_14000"/>